<evidence type="ECO:0000313" key="2">
    <source>
        <dbReference type="EMBL" id="KWV73424.1"/>
    </source>
</evidence>
<keyword evidence="1" id="KW-0472">Membrane</keyword>
<sequence length="36" mass="4200">MVSFRFLGLGLILLFNIQSLSGLPFLAYWLTDLHFR</sequence>
<feature type="transmembrane region" description="Helical" evidence="1">
    <location>
        <begin position="6"/>
        <end position="30"/>
    </location>
</feature>
<reference evidence="2 3" key="1">
    <citation type="submission" date="2015-05" db="EMBL/GenBank/DDBJ databases">
        <title>A genomic and transcriptomic approach to investigate the blue pigment phenotype in Pseudomonas fluorescens.</title>
        <authorList>
            <person name="Andreani N.A."/>
            <person name="Cardazzo B."/>
        </authorList>
    </citation>
    <scope>NUCLEOTIDE SEQUENCE [LARGE SCALE GENOMIC DNA]</scope>
    <source>
        <strain evidence="2 3">Ps_40</strain>
    </source>
</reference>
<keyword evidence="1" id="KW-0812">Transmembrane</keyword>
<comment type="caution">
    <text evidence="2">The sequence shown here is derived from an EMBL/GenBank/DDBJ whole genome shotgun (WGS) entry which is preliminary data.</text>
</comment>
<protein>
    <submittedName>
        <fullName evidence="2">Uncharacterized protein</fullName>
    </submittedName>
</protein>
<accession>A0A120FYP6</accession>
<name>A0A120FYP6_PSEFL</name>
<evidence type="ECO:0000256" key="1">
    <source>
        <dbReference type="SAM" id="Phobius"/>
    </source>
</evidence>
<dbReference type="Proteomes" id="UP000063434">
    <property type="component" value="Unassembled WGS sequence"/>
</dbReference>
<dbReference type="EMBL" id="LCYC01000048">
    <property type="protein sequence ID" value="KWV73424.1"/>
    <property type="molecule type" value="Genomic_DNA"/>
</dbReference>
<evidence type="ECO:0000313" key="3">
    <source>
        <dbReference type="Proteomes" id="UP000063434"/>
    </source>
</evidence>
<proteinExistence type="predicted"/>
<organism evidence="2 3">
    <name type="scientific">Pseudomonas fluorescens</name>
    <dbReference type="NCBI Taxonomy" id="294"/>
    <lineage>
        <taxon>Bacteria</taxon>
        <taxon>Pseudomonadati</taxon>
        <taxon>Pseudomonadota</taxon>
        <taxon>Gammaproteobacteria</taxon>
        <taxon>Pseudomonadales</taxon>
        <taxon>Pseudomonadaceae</taxon>
        <taxon>Pseudomonas</taxon>
    </lineage>
</organism>
<keyword evidence="1" id="KW-1133">Transmembrane helix</keyword>
<gene>
    <name evidence="2" type="ORF">PFL603g_03534</name>
</gene>
<dbReference type="AlphaFoldDB" id="A0A120FYP6"/>